<gene>
    <name evidence="3" type="ORF">IX39_16020</name>
</gene>
<keyword evidence="4" id="KW-1185">Reference proteome</keyword>
<accession>A0A085Z399</accession>
<name>A0A085Z399_9FLAO</name>
<dbReference type="STRING" id="236814.IX39_16020"/>
<proteinExistence type="predicted"/>
<dbReference type="eggNOG" id="COG3179">
    <property type="taxonomic scope" value="Bacteria"/>
</dbReference>
<dbReference type="Pfam" id="PF05257">
    <property type="entry name" value="CHAP"/>
    <property type="match status" value="1"/>
</dbReference>
<dbReference type="InterPro" id="IPR007921">
    <property type="entry name" value="CHAP_dom"/>
</dbReference>
<sequence length="754" mass="85128">MEKKGVSQISGTIKPVAGEKYTYHVTGWYPDTEAEKRNPKLVTWELFKQRKNGNFTSTNIRKKGISEFTFGEKAVGSVYKLEAYLYAPEGGGLIIHPQPSKIPIINKVELLYIDDTKGTTFSFMEKLRTKAYCTNMLMKELTFTLWEDDIQGKGHNPKNKLILTKKAKVDKNGVAAAEFMLTRALMHKAMQGEADSKQLEFYVTVEYYAKKKHTTENIHINNPFPPINGEIRESPAEAIPKAKNSPAEQKPPSMKEEKGIGEIAVDKAKELWDWLEAKGSILKEQIPTVQKPEGKSPVVVKETDISKPTSECFCKENQFRWSNKLNCSERKKVLEVCAELWGEDNKKQKASELMSVMHLETNKTFNPAADNGAGYSGLIQFSDESAKSVGTTRTALKEMTFVQQMDFVKKYFYGKKDVLHTMTDLYLLVLKQNAVGHGNDKDYILFDESVNVPNVPFNKNNLSKEPWVTKYGYSSNPSFMRENGEYENRRSFNSYSKGVIQRRGFPNGKTYVWEVTDVLTKNHYDLGNNQNFNGTCENIPQQTKPSLKGKRAPWMEIVLDEAKNYGGYDEGDNPLSSRIKNEYFSIPNEYTTKDTDPSSVSWCAAFASWCLKKAGYSNPSTCRALEFNPDYLHDGANKPDRASGMRKISKPVYGCIVVWKNVKGGGGHVAFHYGYETNGNIIPLGGNQGSSLKFSSRSPNGDYDQKIVGYFLPENYADHSEDEFTDEEKKLNPKTLNKSSLLKKSNEEISGKTT</sequence>
<evidence type="ECO:0000259" key="2">
    <source>
        <dbReference type="Pfam" id="PF05257"/>
    </source>
</evidence>
<comment type="caution">
    <text evidence="3">The sequence shown here is derived from an EMBL/GenBank/DDBJ whole genome shotgun (WGS) entry which is preliminary data.</text>
</comment>
<dbReference type="eggNOG" id="COG1388">
    <property type="taxonomic scope" value="Bacteria"/>
</dbReference>
<protein>
    <recommendedName>
        <fullName evidence="2">Peptidase C51 domain-containing protein</fullName>
    </recommendedName>
</protein>
<reference evidence="3 4" key="1">
    <citation type="submission" date="2014-07" db="EMBL/GenBank/DDBJ databases">
        <title>Genome of Chryseobacterium formosense LMG 24722.</title>
        <authorList>
            <person name="Pipes S.E."/>
            <person name="Stropko S.J."/>
            <person name="Newman J.D."/>
        </authorList>
    </citation>
    <scope>NUCLEOTIDE SEQUENCE [LARGE SCALE GENOMIC DNA]</scope>
    <source>
        <strain evidence="3 4">LMG 24722</strain>
    </source>
</reference>
<dbReference type="AlphaFoldDB" id="A0A085Z399"/>
<evidence type="ECO:0000256" key="1">
    <source>
        <dbReference type="SAM" id="MobiDB-lite"/>
    </source>
</evidence>
<feature type="domain" description="Peptidase C51" evidence="2">
    <location>
        <begin position="597"/>
        <end position="686"/>
    </location>
</feature>
<organism evidence="3 4">
    <name type="scientific">Chryseobacterium formosense</name>
    <dbReference type="NCBI Taxonomy" id="236814"/>
    <lineage>
        <taxon>Bacteria</taxon>
        <taxon>Pseudomonadati</taxon>
        <taxon>Bacteroidota</taxon>
        <taxon>Flavobacteriia</taxon>
        <taxon>Flavobacteriales</taxon>
        <taxon>Weeksellaceae</taxon>
        <taxon>Chryseobacterium group</taxon>
        <taxon>Chryseobacterium</taxon>
    </lineage>
</organism>
<feature type="compositionally biased region" description="Low complexity" evidence="1">
    <location>
        <begin position="733"/>
        <end position="743"/>
    </location>
</feature>
<dbReference type="EMBL" id="JPRP01000002">
    <property type="protein sequence ID" value="KFE98912.1"/>
    <property type="molecule type" value="Genomic_DNA"/>
</dbReference>
<dbReference type="RefSeq" id="WP_034678236.1">
    <property type="nucleotide sequence ID" value="NZ_FPAP01000002.1"/>
</dbReference>
<feature type="region of interest" description="Disordered" evidence="1">
    <location>
        <begin position="719"/>
        <end position="754"/>
    </location>
</feature>
<evidence type="ECO:0000313" key="4">
    <source>
        <dbReference type="Proteomes" id="UP000028713"/>
    </source>
</evidence>
<dbReference type="eggNOG" id="COG0741">
    <property type="taxonomic scope" value="Bacteria"/>
</dbReference>
<feature type="compositionally biased region" description="Basic and acidic residues" evidence="1">
    <location>
        <begin position="744"/>
        <end position="754"/>
    </location>
</feature>
<dbReference type="Proteomes" id="UP000028713">
    <property type="component" value="Unassembled WGS sequence"/>
</dbReference>
<evidence type="ECO:0000313" key="3">
    <source>
        <dbReference type="EMBL" id="KFE98912.1"/>
    </source>
</evidence>
<dbReference type="OrthoDB" id="1183903at2"/>